<feature type="region of interest" description="Disordered" evidence="1">
    <location>
        <begin position="55"/>
        <end position="150"/>
    </location>
</feature>
<evidence type="ECO:0000313" key="3">
    <source>
        <dbReference type="Proteomes" id="UP000268014"/>
    </source>
</evidence>
<dbReference type="OMA" id="YVHITIT"/>
<feature type="compositionally biased region" description="Low complexity" evidence="1">
    <location>
        <begin position="141"/>
        <end position="150"/>
    </location>
</feature>
<organism evidence="4">
    <name type="scientific">Haemonchus placei</name>
    <name type="common">Barber's pole worm</name>
    <dbReference type="NCBI Taxonomy" id="6290"/>
    <lineage>
        <taxon>Eukaryota</taxon>
        <taxon>Metazoa</taxon>
        <taxon>Ecdysozoa</taxon>
        <taxon>Nematoda</taxon>
        <taxon>Chromadorea</taxon>
        <taxon>Rhabditida</taxon>
        <taxon>Rhabditina</taxon>
        <taxon>Rhabditomorpha</taxon>
        <taxon>Strongyloidea</taxon>
        <taxon>Trichostrongylidae</taxon>
        <taxon>Haemonchus</taxon>
    </lineage>
</organism>
<evidence type="ECO:0000256" key="1">
    <source>
        <dbReference type="SAM" id="MobiDB-lite"/>
    </source>
</evidence>
<feature type="compositionally biased region" description="Pro residues" evidence="1">
    <location>
        <begin position="225"/>
        <end position="283"/>
    </location>
</feature>
<dbReference type="EMBL" id="UZAF01017010">
    <property type="protein sequence ID" value="VDO36822.1"/>
    <property type="molecule type" value="Genomic_DNA"/>
</dbReference>
<reference evidence="4" key="1">
    <citation type="submission" date="2017-02" db="UniProtKB">
        <authorList>
            <consortium name="WormBaseParasite"/>
        </authorList>
    </citation>
    <scope>IDENTIFICATION</scope>
</reference>
<sequence length="397" mass="42579">MLVIHCDRMGSPKMNGTGMVHFSNHLYPNWKSHITLLVDHGKRSRKMGDKDAYEMMGSLSNEPPPPPPPPEPAQQPAPPGSPAPPAPQPSKPPPPAQPPAGAHPPPPPPHGPQPPQSPKPSPNPQPPAAGAHPTSPPPHATAPTQAATQQHPGTEAGLIEYVYSSLLMICSWLIEIIKLHRSAPYIRTTHIEIGIDFARIQVPFMQGGSRNMGDAYEMMGELGGDPPPPPPPPAPAAPPPPPPPPFPPPPPNFPRPPPPPPQPPKIPPQAPPPPPRPRPPPPVGSKDDYFALPAKKPPLPPAKKPPPKQDTHTGTGQTDTSRYVIKNIALQIKSTTSEWKYLPPCSEKLPSISYVSALETPHHVYLSASPAIRILLRGFRTAVTTKIVFKDTSRQTP</sequence>
<gene>
    <name evidence="2" type="ORF">HPLM_LOCUS9190</name>
</gene>
<feature type="compositionally biased region" description="Pro residues" evidence="1">
    <location>
        <begin position="295"/>
        <end position="304"/>
    </location>
</feature>
<proteinExistence type="predicted"/>
<reference evidence="2 3" key="2">
    <citation type="submission" date="2018-11" db="EMBL/GenBank/DDBJ databases">
        <authorList>
            <consortium name="Pathogen Informatics"/>
        </authorList>
    </citation>
    <scope>NUCLEOTIDE SEQUENCE [LARGE SCALE GENOMIC DNA]</scope>
    <source>
        <strain evidence="2 3">MHpl1</strain>
    </source>
</reference>
<dbReference type="Proteomes" id="UP000268014">
    <property type="component" value="Unassembled WGS sequence"/>
</dbReference>
<evidence type="ECO:0000313" key="4">
    <source>
        <dbReference type="WBParaSite" id="HPLM_0000919801-mRNA-1"/>
    </source>
</evidence>
<accession>A0A0N4WEV7</accession>
<name>A0A0N4WEV7_HAEPC</name>
<feature type="region of interest" description="Disordered" evidence="1">
    <location>
        <begin position="211"/>
        <end position="320"/>
    </location>
</feature>
<keyword evidence="3" id="KW-1185">Reference proteome</keyword>
<dbReference type="AlphaFoldDB" id="A0A0N4WEV7"/>
<dbReference type="PRINTS" id="PR01217">
    <property type="entry name" value="PRICHEXTENSN"/>
</dbReference>
<protein>
    <submittedName>
        <fullName evidence="4">WH2 domain-containing protein</fullName>
    </submittedName>
</protein>
<evidence type="ECO:0000313" key="2">
    <source>
        <dbReference type="EMBL" id="VDO36822.1"/>
    </source>
</evidence>
<feature type="compositionally biased region" description="Pro residues" evidence="1">
    <location>
        <begin position="62"/>
        <end position="127"/>
    </location>
</feature>
<dbReference type="WBParaSite" id="HPLM_0000919801-mRNA-1">
    <property type="protein sequence ID" value="HPLM_0000919801-mRNA-1"/>
    <property type="gene ID" value="HPLM_0000919801"/>
</dbReference>